<dbReference type="AlphaFoldDB" id="A0A9W8JY17"/>
<dbReference type="EMBL" id="JANKHO010000808">
    <property type="protein sequence ID" value="KAJ3506076.1"/>
    <property type="molecule type" value="Genomic_DNA"/>
</dbReference>
<keyword evidence="2" id="KW-1185">Reference proteome</keyword>
<name>A0A9W8JY17_9AGAR</name>
<sequence length="175" mass="20313">MYNANSKEYRYILQSVPRLRRLHVDFDRPDRLLVEIQSPLPIVKAILVSPMLLLETAVFYRPEACLIPFLAGKKLFSNQAPRLREPVVAHEMIHLKLSVFSKIPALILLQIRLRDSKTLKLFLEGITCMRYLERFELKDCTLGVPKVEKRCLHINGHLLGYAKFIGHLSVPQRKQ</sequence>
<evidence type="ECO:0000313" key="1">
    <source>
        <dbReference type="EMBL" id="KAJ3506076.1"/>
    </source>
</evidence>
<accession>A0A9W8JY17</accession>
<dbReference type="OrthoDB" id="10468301at2759"/>
<organism evidence="1 2">
    <name type="scientific">Agrocybe chaxingu</name>
    <dbReference type="NCBI Taxonomy" id="84603"/>
    <lineage>
        <taxon>Eukaryota</taxon>
        <taxon>Fungi</taxon>
        <taxon>Dikarya</taxon>
        <taxon>Basidiomycota</taxon>
        <taxon>Agaricomycotina</taxon>
        <taxon>Agaricomycetes</taxon>
        <taxon>Agaricomycetidae</taxon>
        <taxon>Agaricales</taxon>
        <taxon>Agaricineae</taxon>
        <taxon>Strophariaceae</taxon>
        <taxon>Agrocybe</taxon>
    </lineage>
</organism>
<evidence type="ECO:0000313" key="2">
    <source>
        <dbReference type="Proteomes" id="UP001148786"/>
    </source>
</evidence>
<comment type="caution">
    <text evidence="1">The sequence shown here is derived from an EMBL/GenBank/DDBJ whole genome shotgun (WGS) entry which is preliminary data.</text>
</comment>
<gene>
    <name evidence="1" type="ORF">NLJ89_g7072</name>
</gene>
<proteinExistence type="predicted"/>
<reference evidence="1" key="1">
    <citation type="submission" date="2022-07" db="EMBL/GenBank/DDBJ databases">
        <title>Genome Sequence of Agrocybe chaxingu.</title>
        <authorList>
            <person name="Buettner E."/>
        </authorList>
    </citation>
    <scope>NUCLEOTIDE SEQUENCE</scope>
    <source>
        <strain evidence="1">MP-N11</strain>
    </source>
</reference>
<dbReference type="Proteomes" id="UP001148786">
    <property type="component" value="Unassembled WGS sequence"/>
</dbReference>
<protein>
    <submittedName>
        <fullName evidence="1">Uncharacterized protein</fullName>
    </submittedName>
</protein>